<dbReference type="EC" id="2.3.1.181" evidence="5"/>
<evidence type="ECO:0000259" key="9">
    <source>
        <dbReference type="PROSITE" id="PS51733"/>
    </source>
</evidence>
<evidence type="ECO:0000256" key="2">
    <source>
        <dbReference type="ARBA" id="ARBA00007907"/>
    </source>
</evidence>
<protein>
    <recommendedName>
        <fullName evidence="5">Octanoyl-[acyl-carrier-protein]:protein N-octanoyltransferase LIPT2, mitochondrial</fullName>
        <ecNumber evidence="5">2.3.1.181</ecNumber>
    </recommendedName>
</protein>
<dbReference type="InterPro" id="IPR000544">
    <property type="entry name" value="Octanoyltransferase"/>
</dbReference>
<keyword evidence="5" id="KW-0496">Mitochondrion</keyword>
<dbReference type="GO" id="GO:0033819">
    <property type="term" value="F:lipoyl(octanoyl) transferase activity"/>
    <property type="evidence" value="ECO:0007669"/>
    <property type="project" value="UniProtKB-EC"/>
</dbReference>
<sequence length="216" mass="23725">MALVRKLGRVAYAPTLELQLQLAAKYKNISRGAVKPWGRSSWSSTNLRCYTFGLRQKDYKLHARERLRGLGAEVHKVRRGGLATFHGPGQLVCYPILNLRALNVGIRDYVHCLEKAVVATCTDLGVAAHTTNCTGVWVGPQKVCALGIQVSHGVSFHGLGLNCCPNLSWFDHIVPCGIPDLQVTSLSYQLNRTVTPDEVAPLLVKNLAHCLSISYH</sequence>
<keyword evidence="3 5" id="KW-0808">Transferase</keyword>
<dbReference type="AlphaFoldDB" id="A0AA35SP55"/>
<evidence type="ECO:0000256" key="4">
    <source>
        <dbReference type="ARBA" id="ARBA00023315"/>
    </source>
</evidence>
<evidence type="ECO:0000256" key="3">
    <source>
        <dbReference type="ARBA" id="ARBA00022679"/>
    </source>
</evidence>
<keyword evidence="11" id="KW-1185">Reference proteome</keyword>
<comment type="subcellular location">
    <subcellularLocation>
        <location evidence="5">Mitochondrion</location>
    </subcellularLocation>
</comment>
<dbReference type="Proteomes" id="UP001174909">
    <property type="component" value="Unassembled WGS sequence"/>
</dbReference>
<dbReference type="Pfam" id="PF21948">
    <property type="entry name" value="LplA-B_cat"/>
    <property type="match status" value="1"/>
</dbReference>
<evidence type="ECO:0000313" key="10">
    <source>
        <dbReference type="EMBL" id="CAI8033149.1"/>
    </source>
</evidence>
<dbReference type="PIRSF" id="PIRSF016262">
    <property type="entry name" value="LPLase"/>
    <property type="match status" value="1"/>
</dbReference>
<name>A0AA35SP55_GEOBA</name>
<keyword evidence="4 5" id="KW-0012">Acyltransferase</keyword>
<dbReference type="GO" id="GO:0005739">
    <property type="term" value="C:mitochondrion"/>
    <property type="evidence" value="ECO:0007669"/>
    <property type="project" value="UniProtKB-SubCell"/>
</dbReference>
<dbReference type="CDD" id="cd16444">
    <property type="entry name" value="LipB"/>
    <property type="match status" value="1"/>
</dbReference>
<dbReference type="InterPro" id="IPR020605">
    <property type="entry name" value="Octanoyltransferase_CS"/>
</dbReference>
<comment type="catalytic activity">
    <reaction evidence="5">
        <text>octanoyl-[ACP] + L-lysyl-[protein] = N(6)-octanoyl-L-lysyl-[protein] + holo-[ACP] + H(+)</text>
        <dbReference type="Rhea" id="RHEA:17665"/>
        <dbReference type="Rhea" id="RHEA-COMP:9636"/>
        <dbReference type="Rhea" id="RHEA-COMP:9685"/>
        <dbReference type="Rhea" id="RHEA-COMP:9752"/>
        <dbReference type="Rhea" id="RHEA-COMP:9928"/>
        <dbReference type="ChEBI" id="CHEBI:15378"/>
        <dbReference type="ChEBI" id="CHEBI:29969"/>
        <dbReference type="ChEBI" id="CHEBI:64479"/>
        <dbReference type="ChEBI" id="CHEBI:78463"/>
        <dbReference type="ChEBI" id="CHEBI:78809"/>
        <dbReference type="EC" id="2.3.1.181"/>
    </reaction>
</comment>
<accession>A0AA35SP55</accession>
<reference evidence="10" key="1">
    <citation type="submission" date="2023-03" db="EMBL/GenBank/DDBJ databases">
        <authorList>
            <person name="Steffen K."/>
            <person name="Cardenas P."/>
        </authorList>
    </citation>
    <scope>NUCLEOTIDE SEQUENCE</scope>
</reference>
<comment type="function">
    <text evidence="5">Catalyzes the transfer of endogenously produced octanoic acid from octanoyl-acyl-carrier-protein onto the lipoyl domains of lipoate-dependent enzymes. Lipoyl-ACP can also act as a substrate although octanoyl-ACP is likely to be the physiological substrate.</text>
</comment>
<feature type="active site" description="Acyl-thioester intermediate" evidence="6">
    <location>
        <position position="176"/>
    </location>
</feature>
<dbReference type="Gene3D" id="3.30.930.10">
    <property type="entry name" value="Bira Bifunctional Protein, Domain 2"/>
    <property type="match status" value="1"/>
</dbReference>
<dbReference type="PROSITE" id="PS51733">
    <property type="entry name" value="BPL_LPL_CATALYTIC"/>
    <property type="match status" value="1"/>
</dbReference>
<dbReference type="PANTHER" id="PTHR10993">
    <property type="entry name" value="OCTANOYLTRANSFERASE"/>
    <property type="match status" value="1"/>
</dbReference>
<dbReference type="InterPro" id="IPR004143">
    <property type="entry name" value="BPL_LPL_catalytic"/>
</dbReference>
<evidence type="ECO:0000256" key="6">
    <source>
        <dbReference type="PIRSR" id="PIRSR016262-1"/>
    </source>
</evidence>
<dbReference type="PROSITE" id="PS01313">
    <property type="entry name" value="LIPB"/>
    <property type="match status" value="1"/>
</dbReference>
<comment type="pathway">
    <text evidence="1 5">Protein modification; protein lipoylation via endogenous pathway; protein N(6)-(lipoyl)lysine from octanoyl-[acyl-carrier-protein]: step 1/2.</text>
</comment>
<evidence type="ECO:0000256" key="5">
    <source>
        <dbReference type="PIRNR" id="PIRNR016262"/>
    </source>
</evidence>
<dbReference type="GO" id="GO:0009249">
    <property type="term" value="P:protein lipoylation"/>
    <property type="evidence" value="ECO:0007669"/>
    <property type="project" value="InterPro"/>
</dbReference>
<dbReference type="SUPFAM" id="SSF55681">
    <property type="entry name" value="Class II aaRS and biotin synthetases"/>
    <property type="match status" value="1"/>
</dbReference>
<feature type="binding site" evidence="7">
    <location>
        <begin position="145"/>
        <end position="147"/>
    </location>
    <ligand>
        <name>substrate</name>
    </ligand>
</feature>
<feature type="domain" description="BPL/LPL catalytic" evidence="9">
    <location>
        <begin position="35"/>
        <end position="215"/>
    </location>
</feature>
<evidence type="ECO:0000256" key="1">
    <source>
        <dbReference type="ARBA" id="ARBA00004821"/>
    </source>
</evidence>
<gene>
    <name evidence="10" type="ORF">GBAR_LOCUS18693</name>
</gene>
<dbReference type="NCBIfam" id="TIGR00214">
    <property type="entry name" value="lipB"/>
    <property type="match status" value="1"/>
</dbReference>
<comment type="caution">
    <text evidence="10">The sequence shown here is derived from an EMBL/GenBank/DDBJ whole genome shotgun (WGS) entry which is preliminary data.</text>
</comment>
<dbReference type="InterPro" id="IPR045864">
    <property type="entry name" value="aa-tRNA-synth_II/BPL/LPL"/>
</dbReference>
<feature type="site" description="Lowers pKa of active site Cys" evidence="8">
    <location>
        <position position="142"/>
    </location>
</feature>
<evidence type="ECO:0000313" key="11">
    <source>
        <dbReference type="Proteomes" id="UP001174909"/>
    </source>
</evidence>
<comment type="similarity">
    <text evidence="2 5">Belongs to the LipB family.</text>
</comment>
<dbReference type="EMBL" id="CASHTH010002643">
    <property type="protein sequence ID" value="CAI8033149.1"/>
    <property type="molecule type" value="Genomic_DNA"/>
</dbReference>
<organism evidence="10 11">
    <name type="scientific">Geodia barretti</name>
    <name type="common">Barrett's horny sponge</name>
    <dbReference type="NCBI Taxonomy" id="519541"/>
    <lineage>
        <taxon>Eukaryota</taxon>
        <taxon>Metazoa</taxon>
        <taxon>Porifera</taxon>
        <taxon>Demospongiae</taxon>
        <taxon>Heteroscleromorpha</taxon>
        <taxon>Tetractinellida</taxon>
        <taxon>Astrophorina</taxon>
        <taxon>Geodiidae</taxon>
        <taxon>Geodia</taxon>
    </lineage>
</organism>
<dbReference type="PANTHER" id="PTHR10993:SF7">
    <property type="entry name" value="LIPOYLTRANSFERASE 2, MITOCHONDRIAL-RELATED"/>
    <property type="match status" value="1"/>
</dbReference>
<proteinExistence type="inferred from homology"/>
<evidence type="ECO:0000256" key="8">
    <source>
        <dbReference type="PIRSR" id="PIRSR016262-3"/>
    </source>
</evidence>
<evidence type="ECO:0000256" key="7">
    <source>
        <dbReference type="PIRSR" id="PIRSR016262-2"/>
    </source>
</evidence>
<feature type="binding site" evidence="7">
    <location>
        <begin position="158"/>
        <end position="160"/>
    </location>
    <ligand>
        <name>substrate</name>
    </ligand>
</feature>
<feature type="binding site" evidence="7">
    <location>
        <begin position="79"/>
        <end position="86"/>
    </location>
    <ligand>
        <name>substrate</name>
    </ligand>
</feature>